<dbReference type="InterPro" id="IPR003439">
    <property type="entry name" value="ABC_transporter-like_ATP-bd"/>
</dbReference>
<dbReference type="Proteomes" id="UP001213015">
    <property type="component" value="Unassembled WGS sequence"/>
</dbReference>
<feature type="domain" description="ABC transporter" evidence="3">
    <location>
        <begin position="5"/>
        <end position="215"/>
    </location>
</feature>
<dbReference type="SMART" id="SM00382">
    <property type="entry name" value="AAA"/>
    <property type="match status" value="1"/>
</dbReference>
<evidence type="ECO:0000256" key="1">
    <source>
        <dbReference type="ARBA" id="ARBA00022741"/>
    </source>
</evidence>
<gene>
    <name evidence="4" type="ORF">L2422_04265</name>
</gene>
<dbReference type="InterPro" id="IPR027417">
    <property type="entry name" value="P-loop_NTPase"/>
</dbReference>
<keyword evidence="2 4" id="KW-0067">ATP-binding</keyword>
<dbReference type="Pfam" id="PF00005">
    <property type="entry name" value="ABC_tran"/>
    <property type="match status" value="1"/>
</dbReference>
<organism evidence="4 5">
    <name type="scientific">Lactobacillus mulieris</name>
    <dbReference type="NCBI Taxonomy" id="2508708"/>
    <lineage>
        <taxon>Bacteria</taxon>
        <taxon>Bacillati</taxon>
        <taxon>Bacillota</taxon>
        <taxon>Bacilli</taxon>
        <taxon>Lactobacillales</taxon>
        <taxon>Lactobacillaceae</taxon>
        <taxon>Lactobacillus</taxon>
    </lineage>
</organism>
<proteinExistence type="predicted"/>
<comment type="caution">
    <text evidence="4">The sequence shown here is derived from an EMBL/GenBank/DDBJ whole genome shotgun (WGS) entry which is preliminary data.</text>
</comment>
<dbReference type="InterPro" id="IPR003593">
    <property type="entry name" value="AAA+_ATPase"/>
</dbReference>
<accession>A0AAP3GWE2</accession>
<evidence type="ECO:0000259" key="3">
    <source>
        <dbReference type="PROSITE" id="PS50893"/>
    </source>
</evidence>
<dbReference type="PROSITE" id="PS50893">
    <property type="entry name" value="ABC_TRANSPORTER_2"/>
    <property type="match status" value="1"/>
</dbReference>
<dbReference type="EMBL" id="JAKHLF010000005">
    <property type="protein sequence ID" value="MCZ3844734.1"/>
    <property type="molecule type" value="Genomic_DNA"/>
</dbReference>
<evidence type="ECO:0000256" key="2">
    <source>
        <dbReference type="ARBA" id="ARBA00022840"/>
    </source>
</evidence>
<dbReference type="GeneID" id="97458772"/>
<reference evidence="4" key="1">
    <citation type="submission" date="2022-01" db="EMBL/GenBank/DDBJ databases">
        <title>VMRC isolate genome collection.</title>
        <authorList>
            <person name="France M."/>
            <person name="Rutt L."/>
            <person name="Humphrys M."/>
            <person name="Ravel J."/>
        </authorList>
    </citation>
    <scope>NUCLEOTIDE SEQUENCE</scope>
    <source>
        <strain evidence="4">C0127B5</strain>
    </source>
</reference>
<evidence type="ECO:0000313" key="5">
    <source>
        <dbReference type="Proteomes" id="UP001213015"/>
    </source>
</evidence>
<keyword evidence="1" id="KW-0547">Nucleotide-binding</keyword>
<protein>
    <submittedName>
        <fullName evidence="4">ATP-binding cassette domain-containing protein</fullName>
    </submittedName>
</protein>
<dbReference type="PANTHER" id="PTHR42798:SF4">
    <property type="entry name" value="ABC TRANSPORTER DOMAIN-CONTAINING PROTEIN"/>
    <property type="match status" value="1"/>
</dbReference>
<name>A0AAP3GWE2_9LACO</name>
<dbReference type="GO" id="GO:0016887">
    <property type="term" value="F:ATP hydrolysis activity"/>
    <property type="evidence" value="ECO:0007669"/>
    <property type="project" value="InterPro"/>
</dbReference>
<dbReference type="PANTHER" id="PTHR42798">
    <property type="entry name" value="LIPOPROTEIN-RELEASING SYSTEM ATP-BINDING PROTEIN LOLD"/>
    <property type="match status" value="1"/>
</dbReference>
<dbReference type="RefSeq" id="WP_006586083.1">
    <property type="nucleotide sequence ID" value="NZ_CABMGH010000066.1"/>
</dbReference>
<evidence type="ECO:0000313" key="4">
    <source>
        <dbReference type="EMBL" id="MCZ3844734.1"/>
    </source>
</evidence>
<sequence>MTNAIEITNLTKSFKHKPVFQELNLTVPEKALTVIYGKSGCGKSTLLNIIGLLEQADAGTINLLGEKAPKAGTRKAQSFIKNNINYLFQNYALLNEQSIKKNLELVHLVSRETKADFDERAKKILASLNLEVDLNTNVASLSGGQKQRIALARTLLKPGKLILCDEPTGSLDPENRDYILLALNKAKNAGKTVLVVTHDPYIIKKSDFSYDLKELYKDG</sequence>
<dbReference type="AlphaFoldDB" id="A0AAP3GWE2"/>
<dbReference type="GO" id="GO:0005524">
    <property type="term" value="F:ATP binding"/>
    <property type="evidence" value="ECO:0007669"/>
    <property type="project" value="UniProtKB-KW"/>
</dbReference>
<dbReference type="PROSITE" id="PS00211">
    <property type="entry name" value="ABC_TRANSPORTER_1"/>
    <property type="match status" value="1"/>
</dbReference>
<dbReference type="Gene3D" id="3.40.50.300">
    <property type="entry name" value="P-loop containing nucleotide triphosphate hydrolases"/>
    <property type="match status" value="1"/>
</dbReference>
<dbReference type="SUPFAM" id="SSF52540">
    <property type="entry name" value="P-loop containing nucleoside triphosphate hydrolases"/>
    <property type="match status" value="1"/>
</dbReference>
<dbReference type="InterPro" id="IPR017871">
    <property type="entry name" value="ABC_transporter-like_CS"/>
</dbReference>